<evidence type="ECO:0008006" key="5">
    <source>
        <dbReference type="Google" id="ProtNLM"/>
    </source>
</evidence>
<evidence type="ECO:0000313" key="2">
    <source>
        <dbReference type="EMBL" id="KHN19221.1"/>
    </source>
</evidence>
<dbReference type="InterPro" id="IPR025322">
    <property type="entry name" value="PADRE_dom"/>
</dbReference>
<dbReference type="EMBL" id="QZWG01000003">
    <property type="protein sequence ID" value="RZC21855.1"/>
    <property type="molecule type" value="Genomic_DNA"/>
</dbReference>
<evidence type="ECO:0000313" key="3">
    <source>
        <dbReference type="EMBL" id="RZC21855.1"/>
    </source>
</evidence>
<dbReference type="AlphaFoldDB" id="A0A0B2QC86"/>
<feature type="region of interest" description="Disordered" evidence="1">
    <location>
        <begin position="113"/>
        <end position="140"/>
    </location>
</feature>
<dbReference type="Proteomes" id="UP000289340">
    <property type="component" value="Chromosome 3"/>
</dbReference>
<dbReference type="Pfam" id="PF14009">
    <property type="entry name" value="PADRE"/>
    <property type="match status" value="1"/>
</dbReference>
<gene>
    <name evidence="3" type="ORF">D0Y65_007873</name>
    <name evidence="2" type="ORF">glysoja_041573</name>
</gene>
<dbReference type="EMBL" id="KN659169">
    <property type="protein sequence ID" value="KHN19221.1"/>
    <property type="molecule type" value="Genomic_DNA"/>
</dbReference>
<sequence length="171" mass="18866">MGNTTSCSCICISNGVISIGNILKKRRKAKKTAMLLDSDGNTREIKLPIKSGELMIEEFGHVVTPVDEIRRTGRVSALLADEELVAGKVYLLLPVNRINSKASEFEMAIAEKQSGHTKSKRGNNMAKVSPSLISRSNERDEENQVTVSVFPVCPRFGNQVRWNPVLDPIVE</sequence>
<evidence type="ECO:0000256" key="1">
    <source>
        <dbReference type="SAM" id="MobiDB-lite"/>
    </source>
</evidence>
<keyword evidence="4" id="KW-1185">Reference proteome</keyword>
<accession>A0A0B2QC86</accession>
<proteinExistence type="predicted"/>
<reference evidence="2" key="1">
    <citation type="submission" date="2014-07" db="EMBL/GenBank/DDBJ databases">
        <title>Identification of a novel salt tolerance gene in wild soybean by whole-genome sequencing.</title>
        <authorList>
            <person name="Lam H.-M."/>
            <person name="Qi X."/>
            <person name="Li M.-W."/>
            <person name="Liu X."/>
            <person name="Xie M."/>
            <person name="Ni M."/>
            <person name="Xu X."/>
        </authorList>
    </citation>
    <scope>NUCLEOTIDE SEQUENCE [LARGE SCALE GENOMIC DNA]</scope>
    <source>
        <tissue evidence="2">Root</tissue>
    </source>
</reference>
<dbReference type="PANTHER" id="PTHR33052">
    <property type="entry name" value="DUF4228 DOMAIN PROTEIN-RELATED"/>
    <property type="match status" value="1"/>
</dbReference>
<dbReference type="Proteomes" id="UP000053555">
    <property type="component" value="Unassembled WGS sequence"/>
</dbReference>
<reference evidence="3 4" key="2">
    <citation type="submission" date="2018-09" db="EMBL/GenBank/DDBJ databases">
        <title>A high-quality reference genome of wild soybean provides a powerful tool to mine soybean genomes.</title>
        <authorList>
            <person name="Xie M."/>
            <person name="Chung C.Y.L."/>
            <person name="Li M.-W."/>
            <person name="Wong F.-L."/>
            <person name="Chan T.-F."/>
            <person name="Lam H.-M."/>
        </authorList>
    </citation>
    <scope>NUCLEOTIDE SEQUENCE [LARGE SCALE GENOMIC DNA]</scope>
    <source>
        <strain evidence="4">cv. W05</strain>
        <tissue evidence="3">Hypocotyl of etiolated seedlings</tissue>
    </source>
</reference>
<evidence type="ECO:0000313" key="4">
    <source>
        <dbReference type="Proteomes" id="UP000289340"/>
    </source>
</evidence>
<name>A0A0B2QC86_GLYSO</name>
<organism evidence="2">
    <name type="scientific">Glycine soja</name>
    <name type="common">Wild soybean</name>
    <dbReference type="NCBI Taxonomy" id="3848"/>
    <lineage>
        <taxon>Eukaryota</taxon>
        <taxon>Viridiplantae</taxon>
        <taxon>Streptophyta</taxon>
        <taxon>Embryophyta</taxon>
        <taxon>Tracheophyta</taxon>
        <taxon>Spermatophyta</taxon>
        <taxon>Magnoliopsida</taxon>
        <taxon>eudicotyledons</taxon>
        <taxon>Gunneridae</taxon>
        <taxon>Pentapetalae</taxon>
        <taxon>rosids</taxon>
        <taxon>fabids</taxon>
        <taxon>Fabales</taxon>
        <taxon>Fabaceae</taxon>
        <taxon>Papilionoideae</taxon>
        <taxon>50 kb inversion clade</taxon>
        <taxon>NPAAA clade</taxon>
        <taxon>indigoferoid/millettioid clade</taxon>
        <taxon>Phaseoleae</taxon>
        <taxon>Glycine</taxon>
        <taxon>Glycine subgen. Soja</taxon>
    </lineage>
</organism>
<protein>
    <recommendedName>
        <fullName evidence="5">DUF4228 domain-containing protein</fullName>
    </recommendedName>
</protein>
<dbReference type="Gramene" id="XM_028370500.1">
    <property type="protein sequence ID" value="XP_028226301.1"/>
    <property type="gene ID" value="LOC114407417"/>
</dbReference>